<dbReference type="GO" id="GO:0003746">
    <property type="term" value="F:translation elongation factor activity"/>
    <property type="evidence" value="ECO:0007669"/>
    <property type="project" value="InterPro"/>
</dbReference>
<accession>A0AAV1T674</accession>
<dbReference type="SUPFAM" id="SSF50249">
    <property type="entry name" value="Nucleic acid-binding proteins"/>
    <property type="match status" value="2"/>
</dbReference>
<dbReference type="InterPro" id="IPR001059">
    <property type="entry name" value="Transl_elong_P/YeiP_cen"/>
</dbReference>
<evidence type="ECO:0008006" key="12">
    <source>
        <dbReference type="Google" id="ProtNLM"/>
    </source>
</evidence>
<evidence type="ECO:0000256" key="1">
    <source>
        <dbReference type="ARBA" id="ARBA00004229"/>
    </source>
</evidence>
<dbReference type="Proteomes" id="UP001162060">
    <property type="component" value="Unassembled WGS sequence"/>
</dbReference>
<evidence type="ECO:0000256" key="5">
    <source>
        <dbReference type="ARBA" id="ARBA00022528"/>
    </source>
</evidence>
<dbReference type="PROSITE" id="PS01275">
    <property type="entry name" value="EFP"/>
    <property type="match status" value="1"/>
</dbReference>
<evidence type="ECO:0000313" key="11">
    <source>
        <dbReference type="Proteomes" id="UP001162060"/>
    </source>
</evidence>
<sequence>MLRTAITQVARVTAAVRGYGARFASINGNQVRAGMALEIDGVIYRVGKNQHVKPGKGGAYVQAELREIKSGARINRRFRAAETVNKAPLGPDELFQFLYFNGDHLVVMHNTTFEQMEIERGLFSGRQLDFLQEGMTLSLQIIESDVLWANMPEYVTLEVTKTTPKGVADTALSVKNATLENGAVVKVPLFIEIGNKVKVATEDGSYVDKL</sequence>
<dbReference type="Gene3D" id="2.40.50.140">
    <property type="entry name" value="Nucleic acid-binding proteins"/>
    <property type="match status" value="2"/>
</dbReference>
<dbReference type="PANTHER" id="PTHR30053">
    <property type="entry name" value="ELONGATION FACTOR P"/>
    <property type="match status" value="1"/>
</dbReference>
<dbReference type="GO" id="GO:0005829">
    <property type="term" value="C:cytosol"/>
    <property type="evidence" value="ECO:0007669"/>
    <property type="project" value="UniProtKB-ARBA"/>
</dbReference>
<proteinExistence type="inferred from homology"/>
<dbReference type="FunFam" id="2.30.30.30:FF:000003">
    <property type="entry name" value="Elongation factor P"/>
    <property type="match status" value="1"/>
</dbReference>
<comment type="similarity">
    <text evidence="3">Belongs to the elongation factor P family.</text>
</comment>
<feature type="domain" description="Elongation factor P C-terminal" evidence="8">
    <location>
        <begin position="155"/>
        <end position="209"/>
    </location>
</feature>
<dbReference type="Pfam" id="PF09285">
    <property type="entry name" value="Elong-fact-P_C"/>
    <property type="match status" value="1"/>
</dbReference>
<dbReference type="InterPro" id="IPR014722">
    <property type="entry name" value="Rib_uL2_dom2"/>
</dbReference>
<dbReference type="GO" id="GO:0009507">
    <property type="term" value="C:chloroplast"/>
    <property type="evidence" value="ECO:0007669"/>
    <property type="project" value="UniProtKB-SubCell"/>
</dbReference>
<keyword evidence="7" id="KW-0648">Protein biosynthesis</keyword>
<evidence type="ECO:0000259" key="9">
    <source>
        <dbReference type="SMART" id="SM01185"/>
    </source>
</evidence>
<protein>
    <recommendedName>
        <fullName evidence="12">Elongation factor P</fullName>
    </recommendedName>
</protein>
<dbReference type="Gene3D" id="2.30.30.30">
    <property type="match status" value="1"/>
</dbReference>
<evidence type="ECO:0000313" key="10">
    <source>
        <dbReference type="EMBL" id="CAK7900007.1"/>
    </source>
</evidence>
<comment type="subcellular location">
    <subcellularLocation>
        <location evidence="2">Cytoplasm</location>
    </subcellularLocation>
    <subcellularLocation>
        <location evidence="1">Plastid</location>
        <location evidence="1">Chloroplast</location>
    </subcellularLocation>
</comment>
<gene>
    <name evidence="10" type="ORF">PM001_LOCUS1987</name>
</gene>
<dbReference type="PIRSF" id="PIRSF005901">
    <property type="entry name" value="EF-P"/>
    <property type="match status" value="1"/>
</dbReference>
<dbReference type="InterPro" id="IPR013185">
    <property type="entry name" value="Transl_elong_KOW-like"/>
</dbReference>
<dbReference type="InterPro" id="IPR015365">
    <property type="entry name" value="Elong-fact-P_C"/>
</dbReference>
<name>A0AAV1T674_9STRA</name>
<reference evidence="10" key="1">
    <citation type="submission" date="2024-01" db="EMBL/GenBank/DDBJ databases">
        <authorList>
            <person name="Webb A."/>
        </authorList>
    </citation>
    <scope>NUCLEOTIDE SEQUENCE</scope>
    <source>
        <strain evidence="10">Pm1</strain>
    </source>
</reference>
<dbReference type="EMBL" id="CAKLBY020000016">
    <property type="protein sequence ID" value="CAK7900007.1"/>
    <property type="molecule type" value="Genomic_DNA"/>
</dbReference>
<dbReference type="NCBIfam" id="NF001810">
    <property type="entry name" value="PRK00529.1"/>
    <property type="match status" value="1"/>
</dbReference>
<dbReference type="InterPro" id="IPR012340">
    <property type="entry name" value="NA-bd_OB-fold"/>
</dbReference>
<comment type="caution">
    <text evidence="10">The sequence shown here is derived from an EMBL/GenBank/DDBJ whole genome shotgun (WGS) entry which is preliminary data.</text>
</comment>
<dbReference type="GO" id="GO:0043043">
    <property type="term" value="P:peptide biosynthetic process"/>
    <property type="evidence" value="ECO:0007669"/>
    <property type="project" value="InterPro"/>
</dbReference>
<evidence type="ECO:0000256" key="4">
    <source>
        <dbReference type="ARBA" id="ARBA00022490"/>
    </source>
</evidence>
<keyword evidence="5" id="KW-0150">Chloroplast</keyword>
<dbReference type="SUPFAM" id="SSF50104">
    <property type="entry name" value="Translation proteins SH3-like domain"/>
    <property type="match status" value="1"/>
</dbReference>
<organism evidence="10 11">
    <name type="scientific">Peronospora matthiolae</name>
    <dbReference type="NCBI Taxonomy" id="2874970"/>
    <lineage>
        <taxon>Eukaryota</taxon>
        <taxon>Sar</taxon>
        <taxon>Stramenopiles</taxon>
        <taxon>Oomycota</taxon>
        <taxon>Peronosporomycetes</taxon>
        <taxon>Peronosporales</taxon>
        <taxon>Peronosporaceae</taxon>
        <taxon>Peronospora</taxon>
    </lineage>
</organism>
<dbReference type="InterPro" id="IPR020599">
    <property type="entry name" value="Transl_elong_fac_P/YeiP"/>
</dbReference>
<feature type="domain" description="Translation elongation factor P/YeiP central" evidence="9">
    <location>
        <begin position="92"/>
        <end position="147"/>
    </location>
</feature>
<evidence type="ECO:0000256" key="3">
    <source>
        <dbReference type="ARBA" id="ARBA00009479"/>
    </source>
</evidence>
<dbReference type="PANTHER" id="PTHR30053:SF14">
    <property type="entry name" value="TRANSLATION ELONGATION FACTOR KOW-LIKE DOMAIN-CONTAINING PROTEIN"/>
    <property type="match status" value="1"/>
</dbReference>
<dbReference type="Pfam" id="PF08207">
    <property type="entry name" value="EFP_N"/>
    <property type="match status" value="1"/>
</dbReference>
<dbReference type="InterPro" id="IPR013852">
    <property type="entry name" value="Transl_elong_P/YeiP_CS"/>
</dbReference>
<evidence type="ECO:0000259" key="8">
    <source>
        <dbReference type="SMART" id="SM00841"/>
    </source>
</evidence>
<dbReference type="Pfam" id="PF01132">
    <property type="entry name" value="EFP"/>
    <property type="match status" value="1"/>
</dbReference>
<dbReference type="AlphaFoldDB" id="A0AAV1T674"/>
<dbReference type="FunFam" id="2.40.50.140:FF:000004">
    <property type="entry name" value="Elongation factor P"/>
    <property type="match status" value="1"/>
</dbReference>
<keyword evidence="6" id="KW-0934">Plastid</keyword>
<dbReference type="SMART" id="SM01185">
    <property type="entry name" value="EFP"/>
    <property type="match status" value="1"/>
</dbReference>
<evidence type="ECO:0000256" key="2">
    <source>
        <dbReference type="ARBA" id="ARBA00004496"/>
    </source>
</evidence>
<dbReference type="SMART" id="SM00841">
    <property type="entry name" value="Elong-fact-P_C"/>
    <property type="match status" value="1"/>
</dbReference>
<evidence type="ECO:0000256" key="6">
    <source>
        <dbReference type="ARBA" id="ARBA00022640"/>
    </source>
</evidence>
<keyword evidence="4" id="KW-0963">Cytoplasm</keyword>
<dbReference type="InterPro" id="IPR008991">
    <property type="entry name" value="Translation_prot_SH3-like_sf"/>
</dbReference>
<evidence type="ECO:0000256" key="7">
    <source>
        <dbReference type="ARBA" id="ARBA00022917"/>
    </source>
</evidence>